<evidence type="ECO:0000256" key="2">
    <source>
        <dbReference type="ARBA" id="ARBA00023002"/>
    </source>
</evidence>
<dbReference type="SUPFAM" id="SSF51735">
    <property type="entry name" value="NAD(P)-binding Rossmann-fold domains"/>
    <property type="match status" value="1"/>
</dbReference>
<dbReference type="InterPro" id="IPR002347">
    <property type="entry name" value="SDR_fam"/>
</dbReference>
<evidence type="ECO:0000313" key="4">
    <source>
        <dbReference type="EMBL" id="AGZ41775.1"/>
    </source>
</evidence>
<dbReference type="STRING" id="1246995.AFR_17485"/>
<dbReference type="FunFam" id="3.40.50.720:FF:000594">
    <property type="entry name" value="Short-chain oxidoreductase"/>
    <property type="match status" value="1"/>
</dbReference>
<dbReference type="InterPro" id="IPR020904">
    <property type="entry name" value="Sc_DH/Rdtase_CS"/>
</dbReference>
<dbReference type="EMBL" id="CP006272">
    <property type="protein sequence ID" value="AGZ41775.1"/>
    <property type="molecule type" value="Genomic_DNA"/>
</dbReference>
<evidence type="ECO:0000256" key="3">
    <source>
        <dbReference type="ARBA" id="ARBA00071493"/>
    </source>
</evidence>
<proteinExistence type="inferred from homology"/>
<dbReference type="PANTHER" id="PTHR24320:SF148">
    <property type="entry name" value="NAD(P)-BINDING ROSSMANN-FOLD SUPERFAMILY PROTEIN"/>
    <property type="match status" value="1"/>
</dbReference>
<dbReference type="RefSeq" id="WP_023362024.1">
    <property type="nucleotide sequence ID" value="NC_022657.1"/>
</dbReference>
<dbReference type="HOGENOM" id="CLU_010194_44_0_11"/>
<dbReference type="Pfam" id="PF00106">
    <property type="entry name" value="adh_short"/>
    <property type="match status" value="1"/>
</dbReference>
<dbReference type="KEGG" id="afs:AFR_17485"/>
<name>U5W1D2_9ACTN</name>
<dbReference type="PATRIC" id="fig|1246995.3.peg.3544"/>
<dbReference type="GO" id="GO:0016491">
    <property type="term" value="F:oxidoreductase activity"/>
    <property type="evidence" value="ECO:0007669"/>
    <property type="project" value="UniProtKB-KW"/>
</dbReference>
<dbReference type="eggNOG" id="COG1028">
    <property type="taxonomic scope" value="Bacteria"/>
</dbReference>
<evidence type="ECO:0000256" key="1">
    <source>
        <dbReference type="ARBA" id="ARBA00006484"/>
    </source>
</evidence>
<gene>
    <name evidence="4" type="ORF">AFR_17485</name>
</gene>
<dbReference type="AlphaFoldDB" id="U5W1D2"/>
<keyword evidence="5" id="KW-1185">Reference proteome</keyword>
<dbReference type="Proteomes" id="UP000017746">
    <property type="component" value="Chromosome"/>
</dbReference>
<keyword evidence="2" id="KW-0560">Oxidoreductase</keyword>
<reference evidence="4 5" key="1">
    <citation type="journal article" date="2014" name="J. Biotechnol.">
        <title>Complete genome sequence of the actinobacterium Actinoplanes friuliensis HAG 010964, producer of the lipopeptide antibiotic friulimycin.</title>
        <authorList>
            <person name="Ruckert C."/>
            <person name="Szczepanowski R."/>
            <person name="Albersmeier A."/>
            <person name="Goesmann A."/>
            <person name="Fischer N."/>
            <person name="Steinkamper A."/>
            <person name="Puhler A."/>
            <person name="Biener R."/>
            <person name="Schwartz D."/>
            <person name="Kalinowski J."/>
        </authorList>
    </citation>
    <scope>NUCLEOTIDE SEQUENCE [LARGE SCALE GENOMIC DNA]</scope>
    <source>
        <strain evidence="4 5">DSM 7358</strain>
    </source>
</reference>
<protein>
    <recommendedName>
        <fullName evidence="3">Probable oxidoreductase</fullName>
    </recommendedName>
</protein>
<sequence length="292" mass="30510">MTQTSPFTARTTAQEILAGADLTGRRILVTGGGSGLGAETVRVLAAAGADVTLGVRDPATAKSLGVPPLDLADLDSVAAFARWWRGPLHALVANAGVMAVPERRLTAQGWELQLATNHLGHFALATALHDNLREAGAARLVVVSSGAHRDVPFDFADPQFARRPYDRWVAYGQSKTADVLLAVGAARRWAADGITANAVNPGWIMTGLQRHVDDTTMKAMGAMDEHGVIIEQPYSKNLAEGASTSVLLAGSPLVAGVTGQYFEDNHIGGGAAHALDPEAADRLWELAAAAVS</sequence>
<dbReference type="PROSITE" id="PS00061">
    <property type="entry name" value="ADH_SHORT"/>
    <property type="match status" value="1"/>
</dbReference>
<evidence type="ECO:0000313" key="5">
    <source>
        <dbReference type="Proteomes" id="UP000017746"/>
    </source>
</evidence>
<dbReference type="PRINTS" id="PR00081">
    <property type="entry name" value="GDHRDH"/>
</dbReference>
<dbReference type="PANTHER" id="PTHR24320">
    <property type="entry name" value="RETINOL DEHYDROGENASE"/>
    <property type="match status" value="1"/>
</dbReference>
<organism evidence="4 5">
    <name type="scientific">Actinoplanes friuliensis DSM 7358</name>
    <dbReference type="NCBI Taxonomy" id="1246995"/>
    <lineage>
        <taxon>Bacteria</taxon>
        <taxon>Bacillati</taxon>
        <taxon>Actinomycetota</taxon>
        <taxon>Actinomycetes</taxon>
        <taxon>Micromonosporales</taxon>
        <taxon>Micromonosporaceae</taxon>
        <taxon>Actinoplanes</taxon>
    </lineage>
</organism>
<dbReference type="InterPro" id="IPR036291">
    <property type="entry name" value="NAD(P)-bd_dom_sf"/>
</dbReference>
<dbReference type="OrthoDB" id="4577644at2"/>
<accession>U5W1D2</accession>
<dbReference type="Gene3D" id="3.40.50.720">
    <property type="entry name" value="NAD(P)-binding Rossmann-like Domain"/>
    <property type="match status" value="1"/>
</dbReference>
<comment type="similarity">
    <text evidence="1">Belongs to the short-chain dehydrogenases/reductases (SDR) family.</text>
</comment>